<feature type="region of interest" description="Disordered" evidence="5">
    <location>
        <begin position="433"/>
        <end position="468"/>
    </location>
</feature>
<dbReference type="PRINTS" id="PR00503">
    <property type="entry name" value="BROMODOMAIN"/>
</dbReference>
<feature type="compositionally biased region" description="Basic residues" evidence="5">
    <location>
        <begin position="798"/>
        <end position="828"/>
    </location>
</feature>
<feature type="compositionally biased region" description="Basic and acidic residues" evidence="5">
    <location>
        <begin position="977"/>
        <end position="987"/>
    </location>
</feature>
<dbReference type="Pfam" id="PF00439">
    <property type="entry name" value="Bromodomain"/>
    <property type="match status" value="1"/>
</dbReference>
<dbReference type="InterPro" id="IPR018359">
    <property type="entry name" value="Bromodomain_CS"/>
</dbReference>
<feature type="compositionally biased region" description="Acidic residues" evidence="5">
    <location>
        <begin position="1452"/>
        <end position="1465"/>
    </location>
</feature>
<feature type="region of interest" description="Disordered" evidence="5">
    <location>
        <begin position="934"/>
        <end position="1010"/>
    </location>
</feature>
<accession>A0AAV0UFG3</accession>
<evidence type="ECO:0000256" key="2">
    <source>
        <dbReference type="ARBA" id="ARBA00023117"/>
    </source>
</evidence>
<dbReference type="Pfam" id="PF15612">
    <property type="entry name" value="WHIM1"/>
    <property type="match status" value="1"/>
</dbReference>
<reference evidence="7" key="1">
    <citation type="submission" date="2022-12" db="EMBL/GenBank/DDBJ databases">
        <authorList>
            <person name="Webb A."/>
        </authorList>
    </citation>
    <scope>NUCLEOTIDE SEQUENCE</scope>
    <source>
        <strain evidence="7">Pf2</strain>
    </source>
</reference>
<feature type="compositionally biased region" description="Basic and acidic residues" evidence="5">
    <location>
        <begin position="451"/>
        <end position="468"/>
    </location>
</feature>
<feature type="compositionally biased region" description="Polar residues" evidence="5">
    <location>
        <begin position="440"/>
        <end position="450"/>
    </location>
</feature>
<evidence type="ECO:0000256" key="1">
    <source>
        <dbReference type="ARBA" id="ARBA00004123"/>
    </source>
</evidence>
<dbReference type="InterPro" id="IPR011011">
    <property type="entry name" value="Znf_FYVE_PHD"/>
</dbReference>
<dbReference type="SUPFAM" id="SSF47370">
    <property type="entry name" value="Bromodomain"/>
    <property type="match status" value="1"/>
</dbReference>
<organism evidence="7 8">
    <name type="scientific">Peronospora farinosa</name>
    <dbReference type="NCBI Taxonomy" id="134698"/>
    <lineage>
        <taxon>Eukaryota</taxon>
        <taxon>Sar</taxon>
        <taxon>Stramenopiles</taxon>
        <taxon>Oomycota</taxon>
        <taxon>Peronosporomycetes</taxon>
        <taxon>Peronosporales</taxon>
        <taxon>Peronosporaceae</taxon>
        <taxon>Peronospora</taxon>
    </lineage>
</organism>
<evidence type="ECO:0000256" key="4">
    <source>
        <dbReference type="PROSITE-ProRule" id="PRU00035"/>
    </source>
</evidence>
<feature type="compositionally biased region" description="Acidic residues" evidence="5">
    <location>
        <begin position="1283"/>
        <end position="1294"/>
    </location>
</feature>
<feature type="compositionally biased region" description="Basic residues" evidence="5">
    <location>
        <begin position="1261"/>
        <end position="1272"/>
    </location>
</feature>
<name>A0AAV0UFG3_9STRA</name>
<dbReference type="InterPro" id="IPR036427">
    <property type="entry name" value="Bromodomain-like_sf"/>
</dbReference>
<dbReference type="Proteomes" id="UP001159659">
    <property type="component" value="Unassembled WGS sequence"/>
</dbReference>
<feature type="compositionally biased region" description="Pro residues" evidence="5">
    <location>
        <begin position="1370"/>
        <end position="1391"/>
    </location>
</feature>
<dbReference type="SUPFAM" id="SSF57903">
    <property type="entry name" value="FYVE/PHD zinc finger"/>
    <property type="match status" value="1"/>
</dbReference>
<dbReference type="CDD" id="cd04369">
    <property type="entry name" value="Bromodomain"/>
    <property type="match status" value="1"/>
</dbReference>
<feature type="compositionally biased region" description="Acidic residues" evidence="5">
    <location>
        <begin position="947"/>
        <end position="957"/>
    </location>
</feature>
<keyword evidence="2 4" id="KW-0103">Bromodomain</keyword>
<dbReference type="Gene3D" id="1.20.920.10">
    <property type="entry name" value="Bromodomain-like"/>
    <property type="match status" value="1"/>
</dbReference>
<feature type="compositionally biased region" description="Basic residues" evidence="5">
    <location>
        <begin position="781"/>
        <end position="790"/>
    </location>
</feature>
<dbReference type="InterPro" id="IPR028938">
    <property type="entry name" value="Rsf1-like"/>
</dbReference>
<feature type="compositionally biased region" description="Pro residues" evidence="5">
    <location>
        <begin position="1298"/>
        <end position="1320"/>
    </location>
</feature>
<dbReference type="GO" id="GO:0006355">
    <property type="term" value="P:regulation of DNA-templated transcription"/>
    <property type="evidence" value="ECO:0007669"/>
    <property type="project" value="InterPro"/>
</dbReference>
<dbReference type="Pfam" id="PF02791">
    <property type="entry name" value="DDT"/>
    <property type="match status" value="1"/>
</dbReference>
<sequence>MSSSSSSGFSDEDTEASTLSVAAPSASQLSNIIELAQICSFCATFRKPLHLPSFSRTELQEALLGASNGDTTHMELLAELHFKLAREHPTAKMEKMVQDWEKTLARKLQDNWRKEFTANPMGGRVTYQDLTVFERVNILNALCHWKLDTCTEIHNHIAMLQKENNDEALTNLRTGEIGTDDKGVSYWYFGDECWVYAEDKPRWQLEKRKPSYLVEFASAKKIRLSINFDPDHNSSAPPLRLPLKQTALITENKQEKKEEAHTGEVKDEKQNVLSAKIKDDVYSSEAVKLETELSTVTLVKTEKVEAPSSLVVEAAGLVTERTTAVVKDVTVETPTFRKSDISVLSGSSEQEKWKQDGVLSTGLLLSNMAEHEQYGEGLSATEGADSVNVAQITASKHPASGTNSPQFAAEGAATVKLAQISAAKDPAAGINSPQFAAKAQSHSEILPSNNDKMDKSGSEKNDSSERLGKRTSVMVDEDSVDNHAQPCVVAVIRAKKRTIIDDDSSDSSSSDTDTLKAAADKTVYQLTASSPPSRKKHKASTEPSCRVAVLDVKTTEGNSTMLGSTQANGTATLEASKSDFVTSRIKEAMPSLLNADPVAFDLIKTRSPQLDVLKPAALHMEEPSSLSRRNEDNDMVLKSKSTEAKVTGNVVDAANPSGATSMSPTDPAAAPETFDITCESCKKCYDMRYLDPPLVERPSDEWRCFECLVNDARGWPRRRKPTARKTFSPRGDNRVVEPLYRKRSSSSKFQSGSSALKRSKTSSKSRSSSTLKTRSNDSSSSKRRSKRSSSKKSSSSSSKKHKKHKSSSSSRHRHGSSHSHHRRRHSHHHHEEFAKLVKSFRERQEQRLGIEDARMNGKLQVDFDEGPQGWRVASSTPDGVRALIQSLSGGSLEQDRLRGRLILIVKDHEKLEEQRRKQQELAWNILPRRQSSRIAIGRMKNQSAQDSDAEEGYSGDDVESRRPGLRLKRPHAASEVVDGKQKHDRAWRARRRRNNSDDDMHFDNEEDEVDSSGTGNWIDWSEFKRNGRCLSAVCLAVVNRLLKEEVSDLFSRPVDPEIDGCPNYLSVIDQPMDLGTIRSRAEANFYRKWKLFKKDVELVWQNCRTFNAPDTMVVQFANLLERLSRSMCIAAEKKGVDRLSGKGGGGDEIDESENSLSDASKAGSRNSVNKAWTESSASESRDSSDDGASPHGDNDGDARSHKRRSTRVPAKNLRTRARSMRPSGTSSQARRNTRSRSSRKRQSPTSSSEKSSASDDDAHSSLRRSRRQRKGLSSKVDHKVDPFTEDEDSSDDDSANNQPPPPRNNAPSPSPSPPPPPPPQTVQKRSKPRLIISDSSNSDDSSDSDDSSSSSSSDSADSDSDTLPANKYPHPSPPSSADAPAPPPPSPPPPATLSENDKAVQSSPNHKAKLKSAAGEAKKTKLESTGKDGCTHSPPLLNSYLSPSSSSSSDFSSDDSDSSDDGDST</sequence>
<feature type="compositionally biased region" description="Basic residues" evidence="5">
    <location>
        <begin position="1231"/>
        <end position="1242"/>
    </location>
</feature>
<feature type="compositionally biased region" description="Low complexity" evidence="5">
    <location>
        <begin position="764"/>
        <end position="773"/>
    </location>
</feature>
<comment type="caution">
    <text evidence="7">The sequence shown here is derived from an EMBL/GenBank/DDBJ whole genome shotgun (WGS) entry which is preliminary data.</text>
</comment>
<dbReference type="Gene3D" id="3.30.40.10">
    <property type="entry name" value="Zinc/RING finger domain, C3HC4 (zinc finger)"/>
    <property type="match status" value="1"/>
</dbReference>
<dbReference type="InterPro" id="IPR013083">
    <property type="entry name" value="Znf_RING/FYVE/PHD"/>
</dbReference>
<dbReference type="PANTHER" id="PTHR14296">
    <property type="entry name" value="REMODELING AND SPACING FACTOR 1"/>
    <property type="match status" value="1"/>
</dbReference>
<dbReference type="PROSITE" id="PS00633">
    <property type="entry name" value="BROMODOMAIN_1"/>
    <property type="match status" value="1"/>
</dbReference>
<dbReference type="PANTHER" id="PTHR14296:SF3">
    <property type="entry name" value="DIKAR, ISOFORM F"/>
    <property type="match status" value="1"/>
</dbReference>
<evidence type="ECO:0000313" key="8">
    <source>
        <dbReference type="Proteomes" id="UP001159659"/>
    </source>
</evidence>
<keyword evidence="3" id="KW-0539">Nucleus</keyword>
<feature type="compositionally biased region" description="Basic and acidic residues" evidence="5">
    <location>
        <begin position="994"/>
        <end position="1003"/>
    </location>
</feature>
<feature type="compositionally biased region" description="Polar residues" evidence="5">
    <location>
        <begin position="1154"/>
        <end position="1173"/>
    </location>
</feature>
<proteinExistence type="predicted"/>
<comment type="subcellular location">
    <subcellularLocation>
        <location evidence="1">Nucleus</location>
    </subcellularLocation>
</comment>
<dbReference type="InterPro" id="IPR028942">
    <property type="entry name" value="WHIM1_dom"/>
</dbReference>
<feature type="domain" description="Bromo" evidence="6">
    <location>
        <begin position="1042"/>
        <end position="1114"/>
    </location>
</feature>
<dbReference type="GO" id="GO:0031213">
    <property type="term" value="C:RSF complex"/>
    <property type="evidence" value="ECO:0007669"/>
    <property type="project" value="InterPro"/>
</dbReference>
<evidence type="ECO:0000313" key="7">
    <source>
        <dbReference type="EMBL" id="CAI5733986.1"/>
    </source>
</evidence>
<dbReference type="SMART" id="SM00297">
    <property type="entry name" value="BROMO"/>
    <property type="match status" value="1"/>
</dbReference>
<evidence type="ECO:0000256" key="3">
    <source>
        <dbReference type="ARBA" id="ARBA00023242"/>
    </source>
</evidence>
<dbReference type="PROSITE" id="PS50014">
    <property type="entry name" value="BROMODOMAIN_2"/>
    <property type="match status" value="1"/>
</dbReference>
<evidence type="ECO:0000259" key="6">
    <source>
        <dbReference type="PROSITE" id="PS50014"/>
    </source>
</evidence>
<evidence type="ECO:0000256" key="5">
    <source>
        <dbReference type="SAM" id="MobiDB-lite"/>
    </source>
</evidence>
<protein>
    <recommendedName>
        <fullName evidence="6">Bromo domain-containing protein</fullName>
    </recommendedName>
</protein>
<feature type="region of interest" description="Disordered" evidence="5">
    <location>
        <begin position="717"/>
        <end position="831"/>
    </location>
</feature>
<feature type="compositionally biased region" description="Low complexity" evidence="5">
    <location>
        <begin position="1433"/>
        <end position="1451"/>
    </location>
</feature>
<dbReference type="EMBL" id="CANTFK010000943">
    <property type="protein sequence ID" value="CAI5733986.1"/>
    <property type="molecule type" value="Genomic_DNA"/>
</dbReference>
<feature type="compositionally biased region" description="Low complexity" evidence="5">
    <location>
        <begin position="746"/>
        <end position="756"/>
    </location>
</feature>
<dbReference type="InterPro" id="IPR001487">
    <property type="entry name" value="Bromodomain"/>
</dbReference>
<gene>
    <name evidence="7" type="ORF">PFR002_LOCUS7352</name>
</gene>
<feature type="region of interest" description="Disordered" evidence="5">
    <location>
        <begin position="1136"/>
        <end position="1465"/>
    </location>
</feature>
<dbReference type="InterPro" id="IPR018501">
    <property type="entry name" value="DDT_dom"/>
</dbReference>
<feature type="compositionally biased region" description="Basic and acidic residues" evidence="5">
    <location>
        <begin position="1416"/>
        <end position="1430"/>
    </location>
</feature>